<dbReference type="Gene3D" id="1.25.40.20">
    <property type="entry name" value="Ankyrin repeat-containing domain"/>
    <property type="match status" value="4"/>
</dbReference>
<keyword evidence="5" id="KW-1185">Reference proteome</keyword>
<sequence>MNGPDPIDSGAGGKALQNEALGVDEHYLYIDDLPIHKAAFRGDILSLKSLVESVEDIDVRSGHQCTPLHLAIRGNQVESVKILLTAGADPDLLDYGNSAYMEYYAAVNLAAWCGSTQVLEVLIDHGLAIPTLSLLLAASLNRVDCMRTILRKLDDKPFSDNSRLAGVRGTIRRAALCWHAEAVKFLMTEVEAFSDQDIEEYRACLTSALFEALDYFDCDHRCRSWHIPDQPNRFLSMLDSFITNGADVNATDPVSGMNRFWMIAGQALQFDLGSVVCLLLAKGLRVDEGSRMDHDAQHPPPLIDVVARVTDTGPIKAMVAAGANVTAADNHMSTPLHFANTRAIAECLVDLGSDLFAKDDQGRAPLHVACQDLRVEVVDFLVARGADVNETATEAQWTPIHFVTCGEAQWTPIHLVPWEGWNLQSTYRLENVKILINHGADLQATASDGRTALHGVAQKGDVNVVRYLIEQGADVCAAARGGETVLHLICSQHPPNMIPIAELLLDQGAEIEARSQAGATPLYLALDGQKLDTRYNPDFFNMLVRRGADRFASTNAGKRVVDLVDSEDWMFDEAGMLCLEPRR</sequence>
<comment type="caution">
    <text evidence="4">The sequence shown here is derived from an EMBL/GenBank/DDBJ whole genome shotgun (WGS) entry which is preliminary data.</text>
</comment>
<dbReference type="AlphaFoldDB" id="A0A9W8Y0D8"/>
<name>A0A9W8Y0D8_9PLEO</name>
<dbReference type="InterPro" id="IPR002110">
    <property type="entry name" value="Ankyrin_rpt"/>
</dbReference>
<dbReference type="GO" id="GO:0019706">
    <property type="term" value="F:protein-cysteine S-palmitoyltransferase activity"/>
    <property type="evidence" value="ECO:0007669"/>
    <property type="project" value="UniProtKB-EC"/>
</dbReference>
<dbReference type="Proteomes" id="UP001140560">
    <property type="component" value="Unassembled WGS sequence"/>
</dbReference>
<reference evidence="4" key="1">
    <citation type="submission" date="2022-10" db="EMBL/GenBank/DDBJ databases">
        <title>Tapping the CABI collections for fungal endophytes: first genome assemblies for Collariella, Neodidymelliopsis, Ascochyta clinopodiicola, Didymella pomorum, Didymosphaeria variabile, Neocosmospora piperis and Neocucurbitaria cava.</title>
        <authorList>
            <person name="Hill R."/>
        </authorList>
    </citation>
    <scope>NUCLEOTIDE SEQUENCE</scope>
    <source>
        <strain evidence="4">IMI 356814</strain>
    </source>
</reference>
<accession>A0A9W8Y0D8</accession>
<evidence type="ECO:0000256" key="1">
    <source>
        <dbReference type="ARBA" id="ARBA00022737"/>
    </source>
</evidence>
<evidence type="ECO:0000256" key="2">
    <source>
        <dbReference type="ARBA" id="ARBA00023043"/>
    </source>
</evidence>
<dbReference type="SMART" id="SM00248">
    <property type="entry name" value="ANK"/>
    <property type="match status" value="9"/>
</dbReference>
<gene>
    <name evidence="4" type="ORF">N0V83_009344</name>
</gene>
<dbReference type="InterPro" id="IPR036770">
    <property type="entry name" value="Ankyrin_rpt-contain_sf"/>
</dbReference>
<organism evidence="4 5">
    <name type="scientific">Neocucurbitaria cava</name>
    <dbReference type="NCBI Taxonomy" id="798079"/>
    <lineage>
        <taxon>Eukaryota</taxon>
        <taxon>Fungi</taxon>
        <taxon>Dikarya</taxon>
        <taxon>Ascomycota</taxon>
        <taxon>Pezizomycotina</taxon>
        <taxon>Dothideomycetes</taxon>
        <taxon>Pleosporomycetidae</taxon>
        <taxon>Pleosporales</taxon>
        <taxon>Pleosporineae</taxon>
        <taxon>Cucurbitariaceae</taxon>
        <taxon>Neocucurbitaria</taxon>
    </lineage>
</organism>
<dbReference type="PRINTS" id="PR01415">
    <property type="entry name" value="ANKYRIN"/>
</dbReference>
<keyword evidence="2 3" id="KW-0040">ANK repeat</keyword>
<evidence type="ECO:0000256" key="3">
    <source>
        <dbReference type="PROSITE-ProRule" id="PRU00023"/>
    </source>
</evidence>
<feature type="repeat" description="ANK" evidence="3">
    <location>
        <begin position="481"/>
        <end position="516"/>
    </location>
</feature>
<dbReference type="PANTHER" id="PTHR24161:SF124">
    <property type="entry name" value="TRANSIENT RECEPTOR POTENTIAL CHANNEL PYREXIA"/>
    <property type="match status" value="1"/>
</dbReference>
<keyword evidence="1" id="KW-0677">Repeat</keyword>
<feature type="repeat" description="ANK" evidence="3">
    <location>
        <begin position="448"/>
        <end position="480"/>
    </location>
</feature>
<proteinExistence type="predicted"/>
<dbReference type="Pfam" id="PF12796">
    <property type="entry name" value="Ank_2"/>
    <property type="match status" value="3"/>
</dbReference>
<dbReference type="EMBL" id="JAPEUY010000018">
    <property type="protein sequence ID" value="KAJ4363892.1"/>
    <property type="molecule type" value="Genomic_DNA"/>
</dbReference>
<dbReference type="SUPFAM" id="SSF48403">
    <property type="entry name" value="Ankyrin repeat"/>
    <property type="match status" value="2"/>
</dbReference>
<dbReference type="PROSITE" id="PS50297">
    <property type="entry name" value="ANK_REP_REGION"/>
    <property type="match status" value="3"/>
</dbReference>
<feature type="repeat" description="ANK" evidence="3">
    <location>
        <begin position="63"/>
        <end position="95"/>
    </location>
</feature>
<feature type="repeat" description="ANK" evidence="3">
    <location>
        <begin position="361"/>
        <end position="393"/>
    </location>
</feature>
<evidence type="ECO:0008006" key="6">
    <source>
        <dbReference type="Google" id="ProtNLM"/>
    </source>
</evidence>
<protein>
    <recommendedName>
        <fullName evidence="6">Ankyrin repeat protein</fullName>
    </recommendedName>
</protein>
<evidence type="ECO:0000313" key="4">
    <source>
        <dbReference type="EMBL" id="KAJ4363892.1"/>
    </source>
</evidence>
<dbReference type="PANTHER" id="PTHR24161">
    <property type="entry name" value="ANK_REP_REGION DOMAIN-CONTAINING PROTEIN-RELATED"/>
    <property type="match status" value="1"/>
</dbReference>
<dbReference type="PROSITE" id="PS50088">
    <property type="entry name" value="ANK_REPEAT"/>
    <property type="match status" value="4"/>
</dbReference>
<evidence type="ECO:0000313" key="5">
    <source>
        <dbReference type="Proteomes" id="UP001140560"/>
    </source>
</evidence>
<dbReference type="OrthoDB" id="5431422at2759"/>